<evidence type="ECO:0000313" key="2">
    <source>
        <dbReference type="Proteomes" id="UP000283469"/>
    </source>
</evidence>
<organism evidence="1 2">
    <name type="scientific">Sphingobium terrigena</name>
    <dbReference type="NCBI Taxonomy" id="2304063"/>
    <lineage>
        <taxon>Bacteria</taxon>
        <taxon>Pseudomonadati</taxon>
        <taxon>Pseudomonadota</taxon>
        <taxon>Alphaproteobacteria</taxon>
        <taxon>Sphingomonadales</taxon>
        <taxon>Sphingomonadaceae</taxon>
        <taxon>Sphingobium</taxon>
    </lineage>
</organism>
<dbReference type="RefSeq" id="WP_119748638.1">
    <property type="nucleotide sequence ID" value="NZ_QVRA01000018.1"/>
</dbReference>
<proteinExistence type="predicted"/>
<comment type="caution">
    <text evidence="1">The sequence shown here is derived from an EMBL/GenBank/DDBJ whole genome shotgun (WGS) entry which is preliminary data.</text>
</comment>
<protein>
    <submittedName>
        <fullName evidence="1">Uncharacterized protein</fullName>
    </submittedName>
</protein>
<keyword evidence="2" id="KW-1185">Reference proteome</keyword>
<gene>
    <name evidence="1" type="ORF">D0Z70_17375</name>
</gene>
<reference evidence="1 2" key="1">
    <citation type="submission" date="2018-08" db="EMBL/GenBank/DDBJ databases">
        <title>Sphingobium sp. EO9.</title>
        <authorList>
            <person name="Park Y."/>
            <person name="Kim K.H."/>
            <person name="Jeon C.O."/>
        </authorList>
    </citation>
    <scope>NUCLEOTIDE SEQUENCE [LARGE SCALE GENOMIC DNA]</scope>
    <source>
        <strain evidence="1 2">EO9</strain>
    </source>
</reference>
<dbReference type="AlphaFoldDB" id="A0A418YPE5"/>
<sequence>MTEPDDAMWRALVDFRARHGRRWKETLSIKWMNGGDDYEPFGSSLRMVRNHLGPSWLRDLKKATLDAAARRLAVLDRLPEMCATHLPETGEPIVIKRGETGYWPLPDGMTVDRINTTFEARPAQLAAMLAGSMFGWDIPGADPDRYDDDGRPMSRDV</sequence>
<dbReference type="Proteomes" id="UP000283469">
    <property type="component" value="Unassembled WGS sequence"/>
</dbReference>
<accession>A0A418YPE5</accession>
<dbReference type="OrthoDB" id="8420607at2"/>
<name>A0A418YPE5_9SPHN</name>
<evidence type="ECO:0000313" key="1">
    <source>
        <dbReference type="EMBL" id="RJG53188.1"/>
    </source>
</evidence>
<dbReference type="EMBL" id="QVRA01000018">
    <property type="protein sequence ID" value="RJG53188.1"/>
    <property type="molecule type" value="Genomic_DNA"/>
</dbReference>